<dbReference type="InterPro" id="IPR038333">
    <property type="entry name" value="T1MK-like_N_sf"/>
</dbReference>
<dbReference type="AlphaFoldDB" id="A0A3B0PKE5"/>
<name>A0A3B0PKE5_9BACT</name>
<dbReference type="KEGG" id="medw:NCTC10132_00601"/>
<protein>
    <submittedName>
        <fullName evidence="4">Type I restriction-modification system methyltransferase subunit</fullName>
    </submittedName>
</protein>
<accession>A0A3B0PKE5</accession>
<dbReference type="EMBL" id="LS991951">
    <property type="protein sequence ID" value="SYV97242.1"/>
    <property type="molecule type" value="Genomic_DNA"/>
</dbReference>
<dbReference type="Gene3D" id="1.20.1260.30">
    <property type="match status" value="1"/>
</dbReference>
<feature type="non-terminal residue" evidence="4">
    <location>
        <position position="118"/>
    </location>
</feature>
<dbReference type="SUPFAM" id="SSF53335">
    <property type="entry name" value="S-adenosyl-L-methionine-dependent methyltransferases"/>
    <property type="match status" value="1"/>
</dbReference>
<reference evidence="5" key="1">
    <citation type="submission" date="2018-06" db="EMBL/GenBank/DDBJ databases">
        <authorList>
            <consortium name="Pathogen Informatics"/>
        </authorList>
    </citation>
    <scope>NUCLEOTIDE SEQUENCE [LARGE SCALE GENOMIC DNA]</scope>
    <source>
        <strain evidence="5">NCTC10132</strain>
    </source>
</reference>
<dbReference type="GO" id="GO:0032259">
    <property type="term" value="P:methylation"/>
    <property type="evidence" value="ECO:0007669"/>
    <property type="project" value="UniProtKB-KW"/>
</dbReference>
<keyword evidence="5" id="KW-1185">Reference proteome</keyword>
<evidence type="ECO:0000313" key="4">
    <source>
        <dbReference type="EMBL" id="SYV97242.1"/>
    </source>
</evidence>
<dbReference type="Proteomes" id="UP000257559">
    <property type="component" value="Chromosome"/>
</dbReference>
<keyword evidence="4" id="KW-0489">Methyltransferase</keyword>
<evidence type="ECO:0000313" key="5">
    <source>
        <dbReference type="Proteomes" id="UP000257559"/>
    </source>
</evidence>
<evidence type="ECO:0000256" key="1">
    <source>
        <dbReference type="ARBA" id="ARBA00006594"/>
    </source>
</evidence>
<keyword evidence="2" id="KW-0680">Restriction system</keyword>
<dbReference type="GO" id="GO:0008168">
    <property type="term" value="F:methyltransferase activity"/>
    <property type="evidence" value="ECO:0007669"/>
    <property type="project" value="UniProtKB-KW"/>
</dbReference>
<keyword evidence="4" id="KW-0808">Transferase</keyword>
<sequence length="118" mass="14196">MNENIEKNKEFRKISKQELSNKVWAAANQLRSELDATEYDKIILGLIFYKFLSSKQEEILLDKNDDFCLYEKGEEIIYKDQPVVYIEDLDNKSHPNLIESIKDRLKYFIPYKYLFSTW</sequence>
<organism evidence="4 5">
    <name type="scientific">Mycoplasmopsis edwardii</name>
    <dbReference type="NCBI Taxonomy" id="53558"/>
    <lineage>
        <taxon>Bacteria</taxon>
        <taxon>Bacillati</taxon>
        <taxon>Mycoplasmatota</taxon>
        <taxon>Mycoplasmoidales</taxon>
        <taxon>Metamycoplasmataceae</taxon>
        <taxon>Mycoplasmopsis</taxon>
    </lineage>
</organism>
<evidence type="ECO:0000259" key="3">
    <source>
        <dbReference type="Pfam" id="PF12161"/>
    </source>
</evidence>
<dbReference type="InterPro" id="IPR029063">
    <property type="entry name" value="SAM-dependent_MTases_sf"/>
</dbReference>
<feature type="domain" description="N6 adenine-specific DNA methyltransferase N-terminal" evidence="3">
    <location>
        <begin position="19"/>
        <end position="118"/>
    </location>
</feature>
<dbReference type="GO" id="GO:0009307">
    <property type="term" value="P:DNA restriction-modification system"/>
    <property type="evidence" value="ECO:0007669"/>
    <property type="project" value="UniProtKB-KW"/>
</dbReference>
<dbReference type="Pfam" id="PF12161">
    <property type="entry name" value="HsdM_N"/>
    <property type="match status" value="1"/>
</dbReference>
<dbReference type="InterPro" id="IPR022749">
    <property type="entry name" value="D12N6_MeTrfase_N"/>
</dbReference>
<proteinExistence type="inferred from homology"/>
<evidence type="ECO:0000256" key="2">
    <source>
        <dbReference type="ARBA" id="ARBA00022747"/>
    </source>
</evidence>
<gene>
    <name evidence="4" type="ORF">NCTC10132_00601</name>
</gene>
<comment type="similarity">
    <text evidence="1">Belongs to the N(4)/N(6)-methyltransferase family.</text>
</comment>